<reference evidence="2 3" key="1">
    <citation type="submission" date="2016-05" db="EMBL/GenBank/DDBJ databases">
        <title>Comparative analysis of secretome profiles of manganese(II)-oxidizing ascomycete fungi.</title>
        <authorList>
            <consortium name="DOE Joint Genome Institute"/>
            <person name="Zeiner C.A."/>
            <person name="Purvine S.O."/>
            <person name="Zink E.M."/>
            <person name="Wu S."/>
            <person name="Pasa-Tolic L."/>
            <person name="Chaput D.L."/>
            <person name="Haridas S."/>
            <person name="Grigoriev I.V."/>
            <person name="Santelli C.M."/>
            <person name="Hansel C.M."/>
        </authorList>
    </citation>
    <scope>NUCLEOTIDE SEQUENCE [LARGE SCALE GENOMIC DNA]</scope>
    <source>
        <strain evidence="2 3">AP3s5-JAC2a</strain>
    </source>
</reference>
<gene>
    <name evidence="2" type="ORF">CC84DRAFT_1168519</name>
</gene>
<dbReference type="STRING" id="1460663.A0A177C0T6"/>
<evidence type="ECO:0000256" key="1">
    <source>
        <dbReference type="SAM" id="Coils"/>
    </source>
</evidence>
<dbReference type="OrthoDB" id="10256055at2759"/>
<accession>A0A177C0T6</accession>
<keyword evidence="1" id="KW-0175">Coiled coil</keyword>
<dbReference type="Proteomes" id="UP000077069">
    <property type="component" value="Unassembled WGS sequence"/>
</dbReference>
<proteinExistence type="predicted"/>
<evidence type="ECO:0000313" key="3">
    <source>
        <dbReference type="Proteomes" id="UP000077069"/>
    </source>
</evidence>
<feature type="coiled-coil region" evidence="1">
    <location>
        <begin position="144"/>
        <end position="171"/>
    </location>
</feature>
<keyword evidence="3" id="KW-1185">Reference proteome</keyword>
<organism evidence="2 3">
    <name type="scientific">Paraphaeosphaeria sporulosa</name>
    <dbReference type="NCBI Taxonomy" id="1460663"/>
    <lineage>
        <taxon>Eukaryota</taxon>
        <taxon>Fungi</taxon>
        <taxon>Dikarya</taxon>
        <taxon>Ascomycota</taxon>
        <taxon>Pezizomycotina</taxon>
        <taxon>Dothideomycetes</taxon>
        <taxon>Pleosporomycetidae</taxon>
        <taxon>Pleosporales</taxon>
        <taxon>Massarineae</taxon>
        <taxon>Didymosphaeriaceae</taxon>
        <taxon>Paraphaeosphaeria</taxon>
    </lineage>
</organism>
<evidence type="ECO:0008006" key="4">
    <source>
        <dbReference type="Google" id="ProtNLM"/>
    </source>
</evidence>
<dbReference type="RefSeq" id="XP_018030783.1">
    <property type="nucleotide sequence ID" value="XM_018179418.1"/>
</dbReference>
<protein>
    <recommendedName>
        <fullName evidence="4">Fe2OG dioxygenase domain-containing protein</fullName>
    </recommendedName>
</protein>
<name>A0A177C0T6_9PLEO</name>
<dbReference type="PANTHER" id="PTHR41677:SF1">
    <property type="entry name" value="FE2OG DIOXYGENASE DOMAIN-CONTAINING PROTEIN"/>
    <property type="match status" value="1"/>
</dbReference>
<dbReference type="GeneID" id="28762904"/>
<sequence>MSDHSADMMATVAVQTTVAPAVARLRAVPKFDPVRHLARAFPEKNVSMQELGFAEDVGVSPVAVSGPFQLFTSEAVNIMRDEIFCVPDKYKFSSNIAKSQLRGYAKDCAPFTWDAWNHPETIALISEIAEVELVPAMPYEIAHINLSSKSKEDAQQELAKYQEHQRRYQEDEGIGGCREVVETPIVGWHTDSYPFVCVLMMSDVRGMVGGETAIRMVNGKVLKMRGPSQGCAVIMQGRYITHQAMRALGAQERITSVTSFRPKSALLKDDTELRTVRGVSDLNELYYDFAEYRLKLLEEQIQHERERVQAARKAGGEFATAQHKQFLGNVTAFSQQSSHELVDQCEVQKGYIEKVDFPDAAIDI</sequence>
<dbReference type="EMBL" id="KV441559">
    <property type="protein sequence ID" value="OAG00418.1"/>
    <property type="molecule type" value="Genomic_DNA"/>
</dbReference>
<dbReference type="PANTHER" id="PTHR41677">
    <property type="entry name" value="YALI0B19030P"/>
    <property type="match status" value="1"/>
</dbReference>
<dbReference type="InParanoid" id="A0A177C0T6"/>
<feature type="coiled-coil region" evidence="1">
    <location>
        <begin position="287"/>
        <end position="314"/>
    </location>
</feature>
<evidence type="ECO:0000313" key="2">
    <source>
        <dbReference type="EMBL" id="OAG00418.1"/>
    </source>
</evidence>
<dbReference type="AlphaFoldDB" id="A0A177C0T6"/>